<dbReference type="PANTHER" id="PTHR33048">
    <property type="entry name" value="PTH11-LIKE INTEGRAL MEMBRANE PROTEIN (AFU_ORTHOLOGUE AFUA_5G11245)"/>
    <property type="match status" value="1"/>
</dbReference>
<feature type="transmembrane region" description="Helical" evidence="7">
    <location>
        <begin position="17"/>
        <end position="38"/>
    </location>
</feature>
<dbReference type="OrthoDB" id="5331848at2759"/>
<dbReference type="GO" id="GO:0016020">
    <property type="term" value="C:membrane"/>
    <property type="evidence" value="ECO:0007669"/>
    <property type="project" value="UniProtKB-SubCell"/>
</dbReference>
<organism evidence="9 10">
    <name type="scientific">Melanomma pulvis-pyrius CBS 109.77</name>
    <dbReference type="NCBI Taxonomy" id="1314802"/>
    <lineage>
        <taxon>Eukaryota</taxon>
        <taxon>Fungi</taxon>
        <taxon>Dikarya</taxon>
        <taxon>Ascomycota</taxon>
        <taxon>Pezizomycotina</taxon>
        <taxon>Dothideomycetes</taxon>
        <taxon>Pleosporomycetidae</taxon>
        <taxon>Pleosporales</taxon>
        <taxon>Melanommataceae</taxon>
        <taxon>Melanomma</taxon>
    </lineage>
</organism>
<evidence type="ECO:0000256" key="1">
    <source>
        <dbReference type="ARBA" id="ARBA00004141"/>
    </source>
</evidence>
<evidence type="ECO:0000256" key="4">
    <source>
        <dbReference type="ARBA" id="ARBA00023136"/>
    </source>
</evidence>
<feature type="transmembrane region" description="Helical" evidence="7">
    <location>
        <begin position="125"/>
        <end position="147"/>
    </location>
</feature>
<dbReference type="PANTHER" id="PTHR33048:SF47">
    <property type="entry name" value="INTEGRAL MEMBRANE PROTEIN-RELATED"/>
    <property type="match status" value="1"/>
</dbReference>
<keyword evidence="10" id="KW-1185">Reference proteome</keyword>
<evidence type="ECO:0000313" key="10">
    <source>
        <dbReference type="Proteomes" id="UP000799757"/>
    </source>
</evidence>
<feature type="transmembrane region" description="Helical" evidence="7">
    <location>
        <begin position="50"/>
        <end position="75"/>
    </location>
</feature>
<evidence type="ECO:0000313" key="9">
    <source>
        <dbReference type="EMBL" id="KAF2795006.1"/>
    </source>
</evidence>
<feature type="domain" description="Rhodopsin" evidence="8">
    <location>
        <begin position="34"/>
        <end position="266"/>
    </location>
</feature>
<evidence type="ECO:0000256" key="3">
    <source>
        <dbReference type="ARBA" id="ARBA00022989"/>
    </source>
</evidence>
<keyword evidence="2 7" id="KW-0812">Transmembrane</keyword>
<gene>
    <name evidence="9" type="ORF">K505DRAFT_374217</name>
</gene>
<comment type="subcellular location">
    <subcellularLocation>
        <location evidence="1">Membrane</location>
        <topology evidence="1">Multi-pass membrane protein</topology>
    </subcellularLocation>
</comment>
<dbReference type="AlphaFoldDB" id="A0A6A6XEZ1"/>
<evidence type="ECO:0000256" key="7">
    <source>
        <dbReference type="SAM" id="Phobius"/>
    </source>
</evidence>
<reference evidence="9" key="1">
    <citation type="journal article" date="2020" name="Stud. Mycol.">
        <title>101 Dothideomycetes genomes: a test case for predicting lifestyles and emergence of pathogens.</title>
        <authorList>
            <person name="Haridas S."/>
            <person name="Albert R."/>
            <person name="Binder M."/>
            <person name="Bloem J."/>
            <person name="Labutti K."/>
            <person name="Salamov A."/>
            <person name="Andreopoulos B."/>
            <person name="Baker S."/>
            <person name="Barry K."/>
            <person name="Bills G."/>
            <person name="Bluhm B."/>
            <person name="Cannon C."/>
            <person name="Castanera R."/>
            <person name="Culley D."/>
            <person name="Daum C."/>
            <person name="Ezra D."/>
            <person name="Gonzalez J."/>
            <person name="Henrissat B."/>
            <person name="Kuo A."/>
            <person name="Liang C."/>
            <person name="Lipzen A."/>
            <person name="Lutzoni F."/>
            <person name="Magnuson J."/>
            <person name="Mondo S."/>
            <person name="Nolan M."/>
            <person name="Ohm R."/>
            <person name="Pangilinan J."/>
            <person name="Park H.-J."/>
            <person name="Ramirez L."/>
            <person name="Alfaro M."/>
            <person name="Sun H."/>
            <person name="Tritt A."/>
            <person name="Yoshinaga Y."/>
            <person name="Zwiers L.-H."/>
            <person name="Turgeon B."/>
            <person name="Goodwin S."/>
            <person name="Spatafora J."/>
            <person name="Crous P."/>
            <person name="Grigoriev I."/>
        </authorList>
    </citation>
    <scope>NUCLEOTIDE SEQUENCE</scope>
    <source>
        <strain evidence="9">CBS 109.77</strain>
    </source>
</reference>
<evidence type="ECO:0000256" key="6">
    <source>
        <dbReference type="SAM" id="MobiDB-lite"/>
    </source>
</evidence>
<name>A0A6A6XEZ1_9PLEO</name>
<dbReference type="EMBL" id="MU001872">
    <property type="protein sequence ID" value="KAF2795006.1"/>
    <property type="molecule type" value="Genomic_DNA"/>
</dbReference>
<feature type="transmembrane region" description="Helical" evidence="7">
    <location>
        <begin position="177"/>
        <end position="195"/>
    </location>
</feature>
<accession>A0A6A6XEZ1</accession>
<evidence type="ECO:0000256" key="2">
    <source>
        <dbReference type="ARBA" id="ARBA00022692"/>
    </source>
</evidence>
<dbReference type="Proteomes" id="UP000799757">
    <property type="component" value="Unassembled WGS sequence"/>
</dbReference>
<feature type="region of interest" description="Disordered" evidence="6">
    <location>
        <begin position="304"/>
        <end position="346"/>
    </location>
</feature>
<sequence>MGYSFADFVNDPATAHLIYISLVTLPLCFIVTGLRLIASQRSTRKLGWDDAFAVLALIGFFGYAICPFIVIGLAGDLDEEGLAILSAKVSYIGAPFFYVNQLFSRGSLFILYYRIFWVDQTFVRWIYTLATIHVCWFITFLFLLLFLCTPISKWWDIYDVQPGHCIDGNTFLVPEEMINSSLDIAMMILSVGAVQKLITRKHMKTKLAFIFVVGGLSGVIGFVKIGIVYGTANDNGQENNTNAFWDILQMATSMWCACAPMYKVLLPLGSALGSVWIRLKSVISNHGGDSRSSVRMSDFRISIQGGSSRDKKGEDGNEATGTPARWSRLAEDSRKGYKASNQTHNL</sequence>
<protein>
    <recommendedName>
        <fullName evidence="8">Rhodopsin domain-containing protein</fullName>
    </recommendedName>
</protein>
<proteinExistence type="inferred from homology"/>
<dbReference type="InterPro" id="IPR049326">
    <property type="entry name" value="Rhodopsin_dom_fungi"/>
</dbReference>
<comment type="similarity">
    <text evidence="5">Belongs to the SAT4 family.</text>
</comment>
<evidence type="ECO:0000259" key="8">
    <source>
        <dbReference type="Pfam" id="PF20684"/>
    </source>
</evidence>
<dbReference type="InterPro" id="IPR052337">
    <property type="entry name" value="SAT4-like"/>
</dbReference>
<keyword evidence="4 7" id="KW-0472">Membrane</keyword>
<dbReference type="Pfam" id="PF20684">
    <property type="entry name" value="Fung_rhodopsin"/>
    <property type="match status" value="1"/>
</dbReference>
<feature type="transmembrane region" description="Helical" evidence="7">
    <location>
        <begin position="207"/>
        <end position="232"/>
    </location>
</feature>
<keyword evidence="3 7" id="KW-1133">Transmembrane helix</keyword>
<evidence type="ECO:0000256" key="5">
    <source>
        <dbReference type="ARBA" id="ARBA00038359"/>
    </source>
</evidence>
<feature type="transmembrane region" description="Helical" evidence="7">
    <location>
        <begin position="252"/>
        <end position="277"/>
    </location>
</feature>